<dbReference type="Proteomes" id="UP000253551">
    <property type="component" value="Unassembled WGS sequence"/>
</dbReference>
<protein>
    <submittedName>
        <fullName evidence="1">Uncharacterized protein</fullName>
    </submittedName>
</protein>
<evidence type="ECO:0000313" key="2">
    <source>
        <dbReference type="Proteomes" id="UP000253551"/>
    </source>
</evidence>
<proteinExistence type="predicted"/>
<comment type="caution">
    <text evidence="1">The sequence shown here is derived from an EMBL/GenBank/DDBJ whole genome shotgun (WGS) entry which is preliminary data.</text>
</comment>
<reference evidence="1 2" key="1">
    <citation type="journal article" date="2018" name="G3 (Bethesda)">
        <title>Phylogenetic and Phylogenomic Definition of Rhizopus Species.</title>
        <authorList>
            <person name="Gryganskyi A.P."/>
            <person name="Golan J."/>
            <person name="Dolatabadi S."/>
            <person name="Mondo S."/>
            <person name="Robb S."/>
            <person name="Idnurm A."/>
            <person name="Muszewska A."/>
            <person name="Steczkiewicz K."/>
            <person name="Masonjones S."/>
            <person name="Liao H.L."/>
            <person name="Gajdeczka M.T."/>
            <person name="Anike F."/>
            <person name="Vuek A."/>
            <person name="Anishchenko I.M."/>
            <person name="Voigt K."/>
            <person name="de Hoog G.S."/>
            <person name="Smith M.E."/>
            <person name="Heitman J."/>
            <person name="Vilgalys R."/>
            <person name="Stajich J.E."/>
        </authorList>
    </citation>
    <scope>NUCLEOTIDE SEQUENCE [LARGE SCALE GENOMIC DNA]</scope>
    <source>
        <strain evidence="1 2">LSU 92-RS-03</strain>
    </source>
</reference>
<evidence type="ECO:0000313" key="1">
    <source>
        <dbReference type="EMBL" id="RCI04003.1"/>
    </source>
</evidence>
<dbReference type="EMBL" id="PJQM01000820">
    <property type="protein sequence ID" value="RCI04003.1"/>
    <property type="molecule type" value="Genomic_DNA"/>
</dbReference>
<accession>A0A367KP86</accession>
<gene>
    <name evidence="1" type="ORF">CU098_012497</name>
</gene>
<organism evidence="1 2">
    <name type="scientific">Rhizopus stolonifer</name>
    <name type="common">Rhizopus nigricans</name>
    <dbReference type="NCBI Taxonomy" id="4846"/>
    <lineage>
        <taxon>Eukaryota</taxon>
        <taxon>Fungi</taxon>
        <taxon>Fungi incertae sedis</taxon>
        <taxon>Mucoromycota</taxon>
        <taxon>Mucoromycotina</taxon>
        <taxon>Mucoromycetes</taxon>
        <taxon>Mucorales</taxon>
        <taxon>Mucorineae</taxon>
        <taxon>Rhizopodaceae</taxon>
        <taxon>Rhizopus</taxon>
    </lineage>
</organism>
<dbReference type="AlphaFoldDB" id="A0A367KP86"/>
<keyword evidence="2" id="KW-1185">Reference proteome</keyword>
<feature type="non-terminal residue" evidence="1">
    <location>
        <position position="1"/>
    </location>
</feature>
<name>A0A367KP86_RHIST</name>
<sequence>VASSLNDLCALNFKITIDDTFILWQSIKSMVEQTRLTKTRPSEQAVSSSENITHSAEVSSQIYELNKYIIILPSAQNRYKLSQFDVYSVFYIF</sequence>